<feature type="compositionally biased region" description="Acidic residues" evidence="1">
    <location>
        <begin position="308"/>
        <end position="320"/>
    </location>
</feature>
<dbReference type="EMBL" id="CAXAMM010013224">
    <property type="protein sequence ID" value="CAK9030777.1"/>
    <property type="molecule type" value="Genomic_DNA"/>
</dbReference>
<proteinExistence type="predicted"/>
<organism evidence="2 3">
    <name type="scientific">Durusdinium trenchii</name>
    <dbReference type="NCBI Taxonomy" id="1381693"/>
    <lineage>
        <taxon>Eukaryota</taxon>
        <taxon>Sar</taxon>
        <taxon>Alveolata</taxon>
        <taxon>Dinophyceae</taxon>
        <taxon>Suessiales</taxon>
        <taxon>Symbiodiniaceae</taxon>
        <taxon>Durusdinium</taxon>
    </lineage>
</organism>
<comment type="caution">
    <text evidence="2">The sequence shown here is derived from an EMBL/GenBank/DDBJ whole genome shotgun (WGS) entry which is preliminary data.</text>
</comment>
<keyword evidence="3" id="KW-1185">Reference proteome</keyword>
<evidence type="ECO:0000313" key="2">
    <source>
        <dbReference type="EMBL" id="CAK9030777.1"/>
    </source>
</evidence>
<name>A0ABP0KV60_9DINO</name>
<evidence type="ECO:0000313" key="3">
    <source>
        <dbReference type="Proteomes" id="UP001642464"/>
    </source>
</evidence>
<accession>A0ABP0KV60</accession>
<dbReference type="Proteomes" id="UP001642464">
    <property type="component" value="Unassembled WGS sequence"/>
</dbReference>
<gene>
    <name evidence="2" type="ORF">SCF082_LOCUS19343</name>
</gene>
<feature type="compositionally biased region" description="Basic and acidic residues" evidence="1">
    <location>
        <begin position="634"/>
        <end position="645"/>
    </location>
</feature>
<feature type="region of interest" description="Disordered" evidence="1">
    <location>
        <begin position="623"/>
        <end position="645"/>
    </location>
</feature>
<sequence>MVLQRPCGRSLAYQALRSRSWDPARFAHGFHTEDDAEESLSDQLEKLLAKYEDTETMQDTSTQSTGVNEIPPDLTGELAALQEHCSACDALEEKVSSLVPCLHGDYPTTRLVVALAAMEMGQDLARHGELPGPFQSLSSADVCWGLVSEKRRLVLETLLGSGPVSWPELRCSNVAYWLGTRQAQSLELVEFLLTRLVQSSLAKLRSNTQGGSLEMSDAQAEARSNSRRQNIDEAVFWSVVLGSNVTKLRALLRTGLLRESQTGGLAVLLQHERVGEPDFLRKNAFRLLELHRFHLSAALFLLSGIEDDDDTDSDEEEEEKETWSWVDSERGSRERDKRRLHFMPHGYGHRMVSMVQVRYALQPSAQWSSILPEMRTDLDKDAGKPRAANPALYRQYFLVGAKNISDNKNTTSVLDREWHLTSPVDLQPRHLNRSSRCEFEAWLAADAGLGNGKNWSQWSHSSKPFIFQVPPPVVPTAASLKAQRTVNVEAVTEEVWGDFKPAPGLTMLEYEAGRVSPKTERRCVEAQRLTKWNRFSDWRDALAFPPHWITFEHRYRGGFIEHELFNLLPFTYYIFSVQARYPKVGTRAWCGAPVESPEWTEVLATKSGQQLSHPIILEPAVAYQDPPTPLPVPERAEEENRCDQK</sequence>
<evidence type="ECO:0000256" key="1">
    <source>
        <dbReference type="SAM" id="MobiDB-lite"/>
    </source>
</evidence>
<feature type="region of interest" description="Disordered" evidence="1">
    <location>
        <begin position="308"/>
        <end position="328"/>
    </location>
</feature>
<reference evidence="2 3" key="1">
    <citation type="submission" date="2024-02" db="EMBL/GenBank/DDBJ databases">
        <authorList>
            <person name="Chen Y."/>
            <person name="Shah S."/>
            <person name="Dougan E. K."/>
            <person name="Thang M."/>
            <person name="Chan C."/>
        </authorList>
    </citation>
    <scope>NUCLEOTIDE SEQUENCE [LARGE SCALE GENOMIC DNA]</scope>
</reference>
<protein>
    <submittedName>
        <fullName evidence="2">Uncharacterized protein</fullName>
    </submittedName>
</protein>